<evidence type="ECO:0000313" key="2">
    <source>
        <dbReference type="EMBL" id="EUA59185.1"/>
    </source>
</evidence>
<dbReference type="GO" id="GO:0016491">
    <property type="term" value="F:oxidoreductase activity"/>
    <property type="evidence" value="ECO:0007669"/>
    <property type="project" value="InterPro"/>
</dbReference>
<protein>
    <submittedName>
        <fullName evidence="2">Oxidoreductase FAD-binding domain protein</fullName>
    </submittedName>
</protein>
<reference evidence="2 3" key="1">
    <citation type="submission" date="2013-12" db="EMBL/GenBank/DDBJ databases">
        <authorList>
            <person name="Zelazny A."/>
            <person name="Olivier K."/>
            <person name="Holland S."/>
            <person name="Lenaerts A."/>
            <person name="Ordway D."/>
            <person name="DeGroote M.A."/>
            <person name="Parker T."/>
            <person name="Sizemore C."/>
            <person name="Tallon L.J."/>
            <person name="Sadzewicz L.K."/>
            <person name="Sengamalay N."/>
            <person name="Fraser C.M."/>
            <person name="Hine E."/>
            <person name="Shefchek K.A."/>
            <person name="Das S.P."/>
            <person name="Tettelin H."/>
        </authorList>
    </citation>
    <scope>NUCLEOTIDE SEQUENCE [LARGE SCALE GENOMIC DNA]</scope>
    <source>
        <strain evidence="2 3">1956</strain>
    </source>
</reference>
<evidence type="ECO:0000259" key="1">
    <source>
        <dbReference type="PROSITE" id="PS51384"/>
    </source>
</evidence>
<comment type="caution">
    <text evidence="2">The sequence shown here is derived from an EMBL/GenBank/DDBJ whole genome shotgun (WGS) entry which is preliminary data.</text>
</comment>
<dbReference type="InterPro" id="IPR007037">
    <property type="entry name" value="SIP_rossman_dom"/>
</dbReference>
<dbReference type="PROSITE" id="PS51384">
    <property type="entry name" value="FAD_FR"/>
    <property type="match status" value="1"/>
</dbReference>
<dbReference type="Pfam" id="PF04954">
    <property type="entry name" value="SIP"/>
    <property type="match status" value="1"/>
</dbReference>
<dbReference type="PANTHER" id="PTHR30157:SF0">
    <property type="entry name" value="NADPH-DEPENDENT FERRIC-CHELATE REDUCTASE"/>
    <property type="match status" value="1"/>
</dbReference>
<dbReference type="InterPro" id="IPR039261">
    <property type="entry name" value="FNR_nucleotide-bd"/>
</dbReference>
<dbReference type="Pfam" id="PF08021">
    <property type="entry name" value="FAD_binding_9"/>
    <property type="match status" value="1"/>
</dbReference>
<dbReference type="InterPro" id="IPR013113">
    <property type="entry name" value="SIP_FAD-bd"/>
</dbReference>
<gene>
    <name evidence="2" type="ORF">I550_2333</name>
</gene>
<dbReference type="InterPro" id="IPR017938">
    <property type="entry name" value="Riboflavin_synthase-like_b-brl"/>
</dbReference>
<dbReference type="AlphaFoldDB" id="X8CVB2"/>
<dbReference type="Gene3D" id="3.40.50.80">
    <property type="entry name" value="Nucleotide-binding domain of ferredoxin-NADP reductase (FNR) module"/>
    <property type="match status" value="1"/>
</dbReference>
<feature type="domain" description="FAD-binding FR-type" evidence="1">
    <location>
        <begin position="21"/>
        <end position="136"/>
    </location>
</feature>
<sequence length="262" mass="28990">MEFFVATLIERFPLISTLRDAVFLSATVSEIESLTPRMRRIRFSGPRLQGLTWTPGQHVRLQVANLRDSVVRLRPYPVLRTYSIYDVAPDLGALDIVMVDHDGDPKNATPARRWATATSVGDQAQFTRPQGKFVIRRDAPYHVFAGEETASVAFAAMLRSLHPSAEVYGVVEAATDTDHLPLATPLTRVERGDAPAADSAVLADALRSLPLPAHPGVAYLAGEARTIQTLRKILTTERGWDRRQICTKPFWTPAEPAWSDHG</sequence>
<dbReference type="Gene3D" id="2.40.30.10">
    <property type="entry name" value="Translation factors"/>
    <property type="match status" value="1"/>
</dbReference>
<proteinExistence type="predicted"/>
<name>X8CVB2_MYCIT</name>
<organism evidence="2 3">
    <name type="scientific">Mycobacterium intracellulare 1956</name>
    <dbReference type="NCBI Taxonomy" id="1299331"/>
    <lineage>
        <taxon>Bacteria</taxon>
        <taxon>Bacillati</taxon>
        <taxon>Actinomycetota</taxon>
        <taxon>Actinomycetes</taxon>
        <taxon>Mycobacteriales</taxon>
        <taxon>Mycobacteriaceae</taxon>
        <taxon>Mycobacterium</taxon>
        <taxon>Mycobacterium avium complex (MAC)</taxon>
    </lineage>
</organism>
<dbReference type="CDD" id="cd06193">
    <property type="entry name" value="siderophore_interacting"/>
    <property type="match status" value="1"/>
</dbReference>
<dbReference type="EMBL" id="JAOG01000001">
    <property type="protein sequence ID" value="EUA59185.1"/>
    <property type="molecule type" value="Genomic_DNA"/>
</dbReference>
<dbReference type="PANTHER" id="PTHR30157">
    <property type="entry name" value="FERRIC REDUCTASE, NADPH-DEPENDENT"/>
    <property type="match status" value="1"/>
</dbReference>
<dbReference type="Proteomes" id="UP000020825">
    <property type="component" value="Unassembled WGS sequence"/>
</dbReference>
<evidence type="ECO:0000313" key="3">
    <source>
        <dbReference type="Proteomes" id="UP000020825"/>
    </source>
</evidence>
<dbReference type="PATRIC" id="fig|1299331.3.peg.2266"/>
<accession>X8CVB2</accession>
<dbReference type="InterPro" id="IPR017927">
    <property type="entry name" value="FAD-bd_FR_type"/>
</dbReference>
<dbReference type="SUPFAM" id="SSF63380">
    <property type="entry name" value="Riboflavin synthase domain-like"/>
    <property type="match status" value="1"/>
</dbReference>
<dbReference type="InterPro" id="IPR039374">
    <property type="entry name" value="SIP_fam"/>
</dbReference>